<dbReference type="Pfam" id="PF02643">
    <property type="entry name" value="DUF192"/>
    <property type="match status" value="1"/>
</dbReference>
<accession>A0A1F5G6M4</accession>
<comment type="caution">
    <text evidence="2">The sequence shown here is derived from an EMBL/GenBank/DDBJ whole genome shotgun (WGS) entry which is preliminary data.</text>
</comment>
<dbReference type="PANTHER" id="PTHR37953">
    <property type="entry name" value="UPF0127 PROTEIN MJ1496"/>
    <property type="match status" value="1"/>
</dbReference>
<proteinExistence type="predicted"/>
<dbReference type="Proteomes" id="UP000179102">
    <property type="component" value="Unassembled WGS sequence"/>
</dbReference>
<keyword evidence="1" id="KW-1133">Transmembrane helix</keyword>
<dbReference type="InterPro" id="IPR003795">
    <property type="entry name" value="DUF192"/>
</dbReference>
<dbReference type="AlphaFoldDB" id="A0A1F5G6M4"/>
<sequence>MAGGILSGYWRIIFLKKDLAIIIGLFLFIVVLLIFGQSFTSFNFVGESTPSSNFAKKPTSGFVPVNAGSLNIDAQVVSKASDRKKGLSGKDSIPLNGGLLFVFEQKGTYTFWMKDMKFAIDIIWIDENKKIVDIYSDVPPEPGKSDSELTRYKPRAEALYVLEINAGLTSLHGLQIGDQVNFTL</sequence>
<organism evidence="2 3">
    <name type="scientific">Candidatus Curtissbacteria bacterium RIFCSPHIGHO2_01_FULL_41_11</name>
    <dbReference type="NCBI Taxonomy" id="1797711"/>
    <lineage>
        <taxon>Bacteria</taxon>
        <taxon>Candidatus Curtissiibacteriota</taxon>
    </lineage>
</organism>
<dbReference type="InterPro" id="IPR038695">
    <property type="entry name" value="Saro_0823-like_sf"/>
</dbReference>
<dbReference type="PANTHER" id="PTHR37953:SF1">
    <property type="entry name" value="UPF0127 PROTEIN MJ1496"/>
    <property type="match status" value="1"/>
</dbReference>
<dbReference type="Gene3D" id="2.60.120.1140">
    <property type="entry name" value="Protein of unknown function DUF192"/>
    <property type="match status" value="1"/>
</dbReference>
<dbReference type="EMBL" id="MFAZ01000012">
    <property type="protein sequence ID" value="OGD87523.1"/>
    <property type="molecule type" value="Genomic_DNA"/>
</dbReference>
<name>A0A1F5G6M4_9BACT</name>
<reference evidence="2 3" key="1">
    <citation type="journal article" date="2016" name="Nat. Commun.">
        <title>Thousands of microbial genomes shed light on interconnected biogeochemical processes in an aquifer system.</title>
        <authorList>
            <person name="Anantharaman K."/>
            <person name="Brown C.T."/>
            <person name="Hug L.A."/>
            <person name="Sharon I."/>
            <person name="Castelle C.J."/>
            <person name="Probst A.J."/>
            <person name="Thomas B.C."/>
            <person name="Singh A."/>
            <person name="Wilkins M.J."/>
            <person name="Karaoz U."/>
            <person name="Brodie E.L."/>
            <person name="Williams K.H."/>
            <person name="Hubbard S.S."/>
            <person name="Banfield J.F."/>
        </authorList>
    </citation>
    <scope>NUCLEOTIDE SEQUENCE [LARGE SCALE GENOMIC DNA]</scope>
</reference>
<keyword evidence="1" id="KW-0472">Membrane</keyword>
<evidence type="ECO:0000313" key="3">
    <source>
        <dbReference type="Proteomes" id="UP000179102"/>
    </source>
</evidence>
<dbReference type="STRING" id="1797711.A2870_04200"/>
<evidence type="ECO:0000313" key="2">
    <source>
        <dbReference type="EMBL" id="OGD87523.1"/>
    </source>
</evidence>
<evidence type="ECO:0008006" key="4">
    <source>
        <dbReference type="Google" id="ProtNLM"/>
    </source>
</evidence>
<protein>
    <recommendedName>
        <fullName evidence="4">DUF192 domain-containing protein</fullName>
    </recommendedName>
</protein>
<gene>
    <name evidence="2" type="ORF">A2870_04200</name>
</gene>
<evidence type="ECO:0000256" key="1">
    <source>
        <dbReference type="SAM" id="Phobius"/>
    </source>
</evidence>
<feature type="transmembrane region" description="Helical" evidence="1">
    <location>
        <begin position="19"/>
        <end position="39"/>
    </location>
</feature>
<keyword evidence="1" id="KW-0812">Transmembrane</keyword>